<dbReference type="STRING" id="1912795.BK816_06435"/>
<dbReference type="PANTHER" id="PTHR46268:SF6">
    <property type="entry name" value="UNIVERSAL STRESS PROTEIN UP12"/>
    <property type="match status" value="1"/>
</dbReference>
<dbReference type="Gene3D" id="3.40.50.620">
    <property type="entry name" value="HUPs"/>
    <property type="match status" value="2"/>
</dbReference>
<comment type="similarity">
    <text evidence="1">Belongs to the universal stress protein A family.</text>
</comment>
<dbReference type="CDD" id="cd00293">
    <property type="entry name" value="USP-like"/>
    <property type="match status" value="1"/>
</dbReference>
<dbReference type="InterPro" id="IPR014729">
    <property type="entry name" value="Rossmann-like_a/b/a_fold"/>
</dbReference>
<dbReference type="Proteomes" id="UP000176288">
    <property type="component" value="Chromosome"/>
</dbReference>
<evidence type="ECO:0000259" key="2">
    <source>
        <dbReference type="Pfam" id="PF00582"/>
    </source>
</evidence>
<reference evidence="3 4" key="1">
    <citation type="submission" date="2016-10" db="EMBL/GenBank/DDBJ databases">
        <title>Actinomyces aegypiusis sp. nov., isolated from the Aegypius monachus in Qinghai Tibet Plateau China.</title>
        <authorList>
            <person name="Wang Y."/>
        </authorList>
    </citation>
    <scope>NUCLEOTIDE SEQUENCE [LARGE SCALE GENOMIC DNA]</scope>
    <source>
        <strain evidence="3 4">VUL4_3</strain>
    </source>
</reference>
<evidence type="ECO:0000313" key="4">
    <source>
        <dbReference type="Proteomes" id="UP000176288"/>
    </source>
</evidence>
<name>A0A1D9MLA3_9ACTO</name>
<dbReference type="PRINTS" id="PR01438">
    <property type="entry name" value="UNVRSLSTRESS"/>
</dbReference>
<dbReference type="InterPro" id="IPR006016">
    <property type="entry name" value="UspA"/>
</dbReference>
<dbReference type="Pfam" id="PF00582">
    <property type="entry name" value="Usp"/>
    <property type="match status" value="2"/>
</dbReference>
<dbReference type="OrthoDB" id="267918at2"/>
<dbReference type="PANTHER" id="PTHR46268">
    <property type="entry name" value="STRESS RESPONSE PROTEIN NHAX"/>
    <property type="match status" value="1"/>
</dbReference>
<dbReference type="InterPro" id="IPR006015">
    <property type="entry name" value="Universal_stress_UspA"/>
</dbReference>
<evidence type="ECO:0000256" key="1">
    <source>
        <dbReference type="ARBA" id="ARBA00008791"/>
    </source>
</evidence>
<sequence length="308" mass="32381">MNNEVIVVGTDGSDESWTVLDWAVGRAKVANAQLQVLVAYNLPSLTPAGMEGGYLMVDDGKLRDLALETAQKACDYAKERGVEATSVVQPGDPAALLLEASNEASLLVIGTTGSQGIADRFLGSVSASLPAKSKCPVVVVPKFEGGSPFTPVKKIVVGVDGSDTALTALRKAVDETELWGAKLQATSAVPFATGNHLMAWMTPSVDRKRVMHDIRVGLDVSVDQVVGDRDIQVGRHVLDGNPAELLSEFSTAVDLIVVGRRGRGGFAGLLLGSTSHTLLARTTCPVMVVPQEKLEKLNGGATAPWNRA</sequence>
<feature type="domain" description="UspA" evidence="2">
    <location>
        <begin position="152"/>
        <end position="290"/>
    </location>
</feature>
<accession>A0A1D9MLA3</accession>
<keyword evidence="4" id="KW-1185">Reference proteome</keyword>
<dbReference type="EMBL" id="CP017812">
    <property type="protein sequence ID" value="AOZ72969.1"/>
    <property type="molecule type" value="Genomic_DNA"/>
</dbReference>
<proteinExistence type="inferred from homology"/>
<organism evidence="3 4">
    <name type="scientific">Boudabousia tangfeifanii</name>
    <dbReference type="NCBI Taxonomy" id="1912795"/>
    <lineage>
        <taxon>Bacteria</taxon>
        <taxon>Bacillati</taxon>
        <taxon>Actinomycetota</taxon>
        <taxon>Actinomycetes</taxon>
        <taxon>Actinomycetales</taxon>
        <taxon>Actinomycetaceae</taxon>
        <taxon>Boudabousia</taxon>
    </lineage>
</organism>
<dbReference type="SUPFAM" id="SSF52402">
    <property type="entry name" value="Adenine nucleotide alpha hydrolases-like"/>
    <property type="match status" value="2"/>
</dbReference>
<dbReference type="KEGG" id="avu:BK816_06435"/>
<feature type="domain" description="UspA" evidence="2">
    <location>
        <begin position="4"/>
        <end position="141"/>
    </location>
</feature>
<dbReference type="RefSeq" id="WP_071164433.1">
    <property type="nucleotide sequence ID" value="NZ_CP017812.1"/>
</dbReference>
<gene>
    <name evidence="3" type="ORF">BK816_06435</name>
</gene>
<evidence type="ECO:0000313" key="3">
    <source>
        <dbReference type="EMBL" id="AOZ72969.1"/>
    </source>
</evidence>
<dbReference type="AlphaFoldDB" id="A0A1D9MLA3"/>
<protein>
    <submittedName>
        <fullName evidence="3">Universal stress protein</fullName>
    </submittedName>
</protein>